<evidence type="ECO:0000313" key="7">
    <source>
        <dbReference type="Proteomes" id="UP000474042"/>
    </source>
</evidence>
<name>A0A0A6PZZ3_CLOBU</name>
<dbReference type="GO" id="GO:0016020">
    <property type="term" value="C:membrane"/>
    <property type="evidence" value="ECO:0007669"/>
    <property type="project" value="TreeGrafter"/>
</dbReference>
<evidence type="ECO:0000313" key="4">
    <source>
        <dbReference type="EMBL" id="PPV13882.1"/>
    </source>
</evidence>
<evidence type="ECO:0000313" key="2">
    <source>
        <dbReference type="EMBL" id="GEQ21517.1"/>
    </source>
</evidence>
<organism evidence="2 6">
    <name type="scientific">Clostridium butyricum</name>
    <dbReference type="NCBI Taxonomy" id="1492"/>
    <lineage>
        <taxon>Bacteria</taxon>
        <taxon>Bacillati</taxon>
        <taxon>Bacillota</taxon>
        <taxon>Clostridia</taxon>
        <taxon>Eubacteriales</taxon>
        <taxon>Clostridiaceae</taxon>
        <taxon>Clostridium</taxon>
    </lineage>
</organism>
<dbReference type="InterPro" id="IPR001226">
    <property type="entry name" value="Flavodoxin_CS"/>
</dbReference>
<dbReference type="PANTHER" id="PTHR30546">
    <property type="entry name" value="FLAVODOXIN-RELATED PROTEIN WRBA-RELATED"/>
    <property type="match status" value="1"/>
</dbReference>
<dbReference type="Proteomes" id="UP000474042">
    <property type="component" value="Unassembled WGS sequence"/>
</dbReference>
<dbReference type="AlphaFoldDB" id="A0A0A6PZZ3"/>
<evidence type="ECO:0000259" key="1">
    <source>
        <dbReference type="PROSITE" id="PS50902"/>
    </source>
</evidence>
<dbReference type="InterPro" id="IPR008254">
    <property type="entry name" value="Flavodoxin/NO_synth"/>
</dbReference>
<reference evidence="4 5" key="1">
    <citation type="submission" date="2016-01" db="EMBL/GenBank/DDBJ databases">
        <title>Characterization of the Clostridium difficile lineages that are prevalent in Hong Kong and China.</title>
        <authorList>
            <person name="Kwok J.S.-L."/>
            <person name="Lam W.-Y."/>
            <person name="Ip M."/>
            <person name="Chan T.-F."/>
            <person name="Hawkey P.M."/>
            <person name="Tsui S.K.-W."/>
        </authorList>
    </citation>
    <scope>NUCLEOTIDE SEQUENCE [LARGE SCALE GENOMIC DNA]</scope>
    <source>
        <strain evidence="4 5">300064</strain>
    </source>
</reference>
<gene>
    <name evidence="4" type="ORF">AWN73_15550</name>
    <name evidence="2" type="ORF">CBU02nite_20230</name>
    <name evidence="3" type="ORF">GND98_006820</name>
</gene>
<dbReference type="EMBL" id="BKBC01000025">
    <property type="protein sequence ID" value="GEQ21517.1"/>
    <property type="molecule type" value="Genomic_DNA"/>
</dbReference>
<dbReference type="EMBL" id="WOFV02000015">
    <property type="protein sequence ID" value="NAS17590.1"/>
    <property type="molecule type" value="Genomic_DNA"/>
</dbReference>
<dbReference type="PANTHER" id="PTHR30546:SF57">
    <property type="entry name" value="FLAVODOXIN FAMILY PROTEIN"/>
    <property type="match status" value="1"/>
</dbReference>
<evidence type="ECO:0000313" key="3">
    <source>
        <dbReference type="EMBL" id="NAS17590.1"/>
    </source>
</evidence>
<comment type="caution">
    <text evidence="2">The sequence shown here is derived from an EMBL/GenBank/DDBJ whole genome shotgun (WGS) entry which is preliminary data.</text>
</comment>
<dbReference type="OrthoDB" id="9801479at2"/>
<dbReference type="InterPro" id="IPR029039">
    <property type="entry name" value="Flavoprotein-like_sf"/>
</dbReference>
<dbReference type="GO" id="GO:0010181">
    <property type="term" value="F:FMN binding"/>
    <property type="evidence" value="ECO:0007669"/>
    <property type="project" value="InterPro"/>
</dbReference>
<dbReference type="PROSITE" id="PS50902">
    <property type="entry name" value="FLAVODOXIN_LIKE"/>
    <property type="match status" value="1"/>
</dbReference>
<reference evidence="2 6" key="2">
    <citation type="submission" date="2019-07" db="EMBL/GenBank/DDBJ databases">
        <title>Whole genome shotgun sequence of Clostridium butyricum NBRC 3858.</title>
        <authorList>
            <person name="Hosoyama A."/>
            <person name="Uohara A."/>
            <person name="Ohji S."/>
            <person name="Ichikawa N."/>
        </authorList>
    </citation>
    <scope>NUCLEOTIDE SEQUENCE [LARGE SCALE GENOMIC DNA]</scope>
    <source>
        <strain evidence="2 6">NBRC 3858</strain>
    </source>
</reference>
<dbReference type="RefSeq" id="WP_002579272.1">
    <property type="nucleotide sequence ID" value="NZ_BKBB01000007.1"/>
</dbReference>
<dbReference type="KEGG" id="cbut:ATN24_14650"/>
<dbReference type="Proteomes" id="UP000321089">
    <property type="component" value="Unassembled WGS sequence"/>
</dbReference>
<dbReference type="InterPro" id="IPR005025">
    <property type="entry name" value="FMN_Rdtase-like_dom"/>
</dbReference>
<sequence>MKISIIYSSRTGKTERVAQLIKEGVERVKGIDVKLMNLQDENSIDKDFINNSDGIIFGTPTYYANIAWELKKWIDESTEYKLEGKLGATFATANSIAGGADIALLTIVNHLMVKGMMVYSGGVAFGKPKTHIGYVHINEICENEDENARIFGERIANKVNKIF</sequence>
<dbReference type="Proteomes" id="UP000238081">
    <property type="component" value="Unassembled WGS sequence"/>
</dbReference>
<evidence type="ECO:0000313" key="5">
    <source>
        <dbReference type="Proteomes" id="UP000238081"/>
    </source>
</evidence>
<dbReference type="GO" id="GO:0009055">
    <property type="term" value="F:electron transfer activity"/>
    <property type="evidence" value="ECO:0007669"/>
    <property type="project" value="InterPro"/>
</dbReference>
<dbReference type="Pfam" id="PF03358">
    <property type="entry name" value="FMN_red"/>
    <property type="match status" value="1"/>
</dbReference>
<dbReference type="Gene3D" id="3.40.50.360">
    <property type="match status" value="1"/>
</dbReference>
<dbReference type="EMBL" id="LRDH01000116">
    <property type="protein sequence ID" value="PPV13882.1"/>
    <property type="molecule type" value="Genomic_DNA"/>
</dbReference>
<dbReference type="PROSITE" id="PS00201">
    <property type="entry name" value="FLAVODOXIN"/>
    <property type="match status" value="1"/>
</dbReference>
<reference evidence="3 7" key="3">
    <citation type="submission" date="2020-01" db="EMBL/GenBank/DDBJ databases">
        <title>Genome sequence of a 1,3-propanediol producer, Clostridium butyricum S3.</title>
        <authorList>
            <person name="Zhou J."/>
        </authorList>
    </citation>
    <scope>NUCLEOTIDE SEQUENCE [LARGE SCALE GENOMIC DNA]</scope>
    <source>
        <strain evidence="3 7">S3</strain>
    </source>
</reference>
<evidence type="ECO:0000313" key="6">
    <source>
        <dbReference type="Proteomes" id="UP000321089"/>
    </source>
</evidence>
<dbReference type="SUPFAM" id="SSF52218">
    <property type="entry name" value="Flavoproteins"/>
    <property type="match status" value="1"/>
</dbReference>
<dbReference type="GO" id="GO:0003955">
    <property type="term" value="F:NAD(P)H dehydrogenase (quinone) activity"/>
    <property type="evidence" value="ECO:0007669"/>
    <property type="project" value="TreeGrafter"/>
</dbReference>
<proteinExistence type="predicted"/>
<accession>A0A0A6PZZ3</accession>
<protein>
    <submittedName>
        <fullName evidence="2">Flavodoxin</fullName>
    </submittedName>
</protein>
<feature type="domain" description="Flavodoxin-like" evidence="1">
    <location>
        <begin position="3"/>
        <end position="156"/>
    </location>
</feature>